<reference evidence="3 4" key="1">
    <citation type="journal article" date="2011" name="Stand. Genomic Sci.">
        <title>Complete genome sequence of the gliding freshwater bacterium Fluviicola taffensis type strain (RW262).</title>
        <authorList>
            <person name="Woyke T."/>
            <person name="Chertkov O."/>
            <person name="Lapidus A."/>
            <person name="Nolan M."/>
            <person name="Lucas S."/>
            <person name="Del Rio T.G."/>
            <person name="Tice H."/>
            <person name="Cheng J.F."/>
            <person name="Tapia R."/>
            <person name="Han C."/>
            <person name="Goodwin L."/>
            <person name="Pitluck S."/>
            <person name="Liolios K."/>
            <person name="Pagani I."/>
            <person name="Ivanova N."/>
            <person name="Huntemann M."/>
            <person name="Mavromatis K."/>
            <person name="Mikhailova N."/>
            <person name="Pati A."/>
            <person name="Chen A."/>
            <person name="Palaniappan K."/>
            <person name="Land M."/>
            <person name="Hauser L."/>
            <person name="Brambilla E.M."/>
            <person name="Rohde M."/>
            <person name="Mwirichia R."/>
            <person name="Sikorski J."/>
            <person name="Tindall B.J."/>
            <person name="Goker M."/>
            <person name="Bristow J."/>
            <person name="Eisen J.A."/>
            <person name="Markowitz V."/>
            <person name="Hugenholtz P."/>
            <person name="Klenk H.P."/>
            <person name="Kyrpides N.C."/>
        </authorList>
    </citation>
    <scope>NUCLEOTIDE SEQUENCE [LARGE SCALE GENOMIC DNA]</scope>
    <source>
        <strain evidence="4">DSM 16823 / RW262 / RW262</strain>
    </source>
</reference>
<reference evidence="4" key="2">
    <citation type="submission" date="2011-02" db="EMBL/GenBank/DDBJ databases">
        <title>The complete genome of Fluviicola taffensis DSM 16823.</title>
        <authorList>
            <consortium name="US DOE Joint Genome Institute (JGI-PGF)"/>
            <person name="Lucas S."/>
            <person name="Copeland A."/>
            <person name="Lapidus A."/>
            <person name="Bruce D."/>
            <person name="Goodwin L."/>
            <person name="Pitluck S."/>
            <person name="Kyrpides N."/>
            <person name="Mavromatis K."/>
            <person name="Ivanova N."/>
            <person name="Mikhailova N."/>
            <person name="Pagani I."/>
            <person name="Chertkov O."/>
            <person name="Detter J.C."/>
            <person name="Han C."/>
            <person name="Tapia R."/>
            <person name="Land M."/>
            <person name="Hauser L."/>
            <person name="Markowitz V."/>
            <person name="Cheng J.-F."/>
            <person name="Hugenholtz P."/>
            <person name="Woyke T."/>
            <person name="Wu D."/>
            <person name="Tindall B."/>
            <person name="Pomrenke H.G."/>
            <person name="Brambilla E."/>
            <person name="Klenk H.-P."/>
            <person name="Eisen J.A."/>
        </authorList>
    </citation>
    <scope>NUCLEOTIDE SEQUENCE [LARGE SCALE GENOMIC DNA]</scope>
    <source>
        <strain evidence="4">DSM 16823 / RW262 / RW262</strain>
    </source>
</reference>
<dbReference type="GO" id="GO:0004252">
    <property type="term" value="F:serine-type endopeptidase activity"/>
    <property type="evidence" value="ECO:0007669"/>
    <property type="project" value="TreeGrafter"/>
</dbReference>
<dbReference type="KEGG" id="fte:Fluta_1324"/>
<dbReference type="Gene3D" id="3.40.50.1820">
    <property type="entry name" value="alpha/beta hydrolase"/>
    <property type="match status" value="1"/>
</dbReference>
<dbReference type="eggNOG" id="COG1506">
    <property type="taxonomic scope" value="Bacteria"/>
</dbReference>
<protein>
    <submittedName>
        <fullName evidence="3">Peptidase S9 prolyl oligopeptidase active site domain protein</fullName>
    </submittedName>
</protein>
<dbReference type="Pfam" id="PF00326">
    <property type="entry name" value="Peptidase_S9"/>
    <property type="match status" value="1"/>
</dbReference>
<dbReference type="RefSeq" id="WP_013686091.1">
    <property type="nucleotide sequence ID" value="NC_015321.1"/>
</dbReference>
<evidence type="ECO:0000256" key="1">
    <source>
        <dbReference type="ARBA" id="ARBA00022801"/>
    </source>
</evidence>
<keyword evidence="1" id="KW-0378">Hydrolase</keyword>
<dbReference type="InterPro" id="IPR029058">
    <property type="entry name" value="AB_hydrolase_fold"/>
</dbReference>
<sequence length="935" mass="107631" precursor="true">MKASIGFSVLVALFLGINAFGQKKILGPDVYNSWNRIGDVQLSQDGKYAAYSIKPYRGDGVLFVMNLETGKKDSISRGYEPKFDGTSAFLLFKIHPGFDTLRQVELNKVNKEKWPKDSLGVWIFEKDSLMKFADLKEFKLAENGSVFAYLSTKNEWPKAYLSKKEEKKEKKLEAKKGKMKTDGKLLTILDPISKHKKHFKNVTQFELSKDGNYVSFVQQEKFKKDSLRLNIYDFSKKELWTDKKRVVEYAGFNFSGKSVQLLGMATVDTATNKRWSLFMINPATKEFKQLIDTSKLFVNNEVLSNNFKPYLNNNDSDVFFGLADKPDKPFKDSLLESEKSKVDLWHWKDDRMQPQQLTELKRDQTRTNLAVYHLNTGEAISLGNDSLNLVFSSKLNQEVMLASCDDQYRFETWNYPNPENYYLVHVKDGKIVPLRDMLSSRPSLSQNGKQFVFWNDVAENYYLMNVDSHEEHCITCGWKGNLFEDKNGMIYDNLPQGIIGWGPDDKNVLIQSDKDILSYDIQSKSFRAIANILQKTEIDTNYNYVLINLNSDSVRYYPESTILTRFDKTSKMMDVYRMKGQFNTANFELISGSNHNYFNFTKAKKGTRILFNRSSNSDYPDLFSTTKPGAEIAQISHANPQQSQYNWSTVELIKWTSYSGIPLEGLIYKPENFDVNQEYPLLIYYYEMYSDDIHNHYAPRPTASIVFPTEYASAGYIVFIPNIRYVAGHPANSAYDCILSGTDAVLKAYSNIDPKRMGLQGQSWGGYQTAQLITMTDRFAAAMAGAPVGNMFSAYGGIRWGSGYSRQFQYEHSQSRIGKTIWEAPELYVENSPLFGLPKVKTPLLMMHNDEDGAVPWYQGIELYTGLRRLQKPVWLLNYNGDDHNLMKPANRMDLSIRMRQFFDYYLLNKSEPLWLKEGIPALDKGKKYKYELTE</sequence>
<dbReference type="AlphaFoldDB" id="F2ICU5"/>
<dbReference type="EMBL" id="CP002542">
    <property type="protein sequence ID" value="AEA43319.1"/>
    <property type="molecule type" value="Genomic_DNA"/>
</dbReference>
<evidence type="ECO:0000313" key="4">
    <source>
        <dbReference type="Proteomes" id="UP000007463"/>
    </source>
</evidence>
<evidence type="ECO:0000313" key="3">
    <source>
        <dbReference type="EMBL" id="AEA43319.1"/>
    </source>
</evidence>
<accession>F2ICU5</accession>
<dbReference type="PANTHER" id="PTHR42776">
    <property type="entry name" value="SERINE PEPTIDASE S9 FAMILY MEMBER"/>
    <property type="match status" value="1"/>
</dbReference>
<feature type="domain" description="Peptidase S9 prolyl oligopeptidase catalytic" evidence="2">
    <location>
        <begin position="732"/>
        <end position="907"/>
    </location>
</feature>
<keyword evidence="4" id="KW-1185">Reference proteome</keyword>
<dbReference type="PANTHER" id="PTHR42776:SF27">
    <property type="entry name" value="DIPEPTIDYL PEPTIDASE FAMILY MEMBER 6"/>
    <property type="match status" value="1"/>
</dbReference>
<evidence type="ECO:0000259" key="2">
    <source>
        <dbReference type="Pfam" id="PF00326"/>
    </source>
</evidence>
<dbReference type="SUPFAM" id="SSF53474">
    <property type="entry name" value="alpha/beta-Hydrolases"/>
    <property type="match status" value="1"/>
</dbReference>
<dbReference type="STRING" id="755732.Fluta_1324"/>
<dbReference type="OrthoDB" id="9812921at2"/>
<dbReference type="Proteomes" id="UP000007463">
    <property type="component" value="Chromosome"/>
</dbReference>
<dbReference type="HOGENOM" id="CLU_014586_0_0_10"/>
<dbReference type="SUPFAM" id="SSF82171">
    <property type="entry name" value="DPP6 N-terminal domain-like"/>
    <property type="match status" value="1"/>
</dbReference>
<organism evidence="3 4">
    <name type="scientific">Fluviicola taffensis (strain DSM 16823 / NCIMB 13979 / RW262)</name>
    <dbReference type="NCBI Taxonomy" id="755732"/>
    <lineage>
        <taxon>Bacteria</taxon>
        <taxon>Pseudomonadati</taxon>
        <taxon>Bacteroidota</taxon>
        <taxon>Flavobacteriia</taxon>
        <taxon>Flavobacteriales</taxon>
        <taxon>Crocinitomicaceae</taxon>
        <taxon>Fluviicola</taxon>
    </lineage>
</organism>
<name>F2ICU5_FLUTR</name>
<proteinExistence type="predicted"/>
<gene>
    <name evidence="3" type="ordered locus">Fluta_1324</name>
</gene>
<dbReference type="InterPro" id="IPR001375">
    <property type="entry name" value="Peptidase_S9_cat"/>
</dbReference>
<dbReference type="GO" id="GO:0006508">
    <property type="term" value="P:proteolysis"/>
    <property type="evidence" value="ECO:0007669"/>
    <property type="project" value="InterPro"/>
</dbReference>